<dbReference type="InterPro" id="IPR036375">
    <property type="entry name" value="Hemopexin-like_dom_sf"/>
</dbReference>
<protein>
    <recommendedName>
        <fullName evidence="4">Hemopexin</fullName>
    </recommendedName>
</protein>
<feature type="compositionally biased region" description="Basic and acidic residues" evidence="1">
    <location>
        <begin position="43"/>
        <end position="53"/>
    </location>
</feature>
<evidence type="ECO:0000313" key="2">
    <source>
        <dbReference type="Ensembl" id="ENSPMRP00000003453.1"/>
    </source>
</evidence>
<evidence type="ECO:0000313" key="3">
    <source>
        <dbReference type="Proteomes" id="UP000472272"/>
    </source>
</evidence>
<dbReference type="AlphaFoldDB" id="A0A670HUS1"/>
<name>A0A670HUS1_PODMU</name>
<feature type="region of interest" description="Disordered" evidence="1">
    <location>
        <begin position="1"/>
        <end position="73"/>
    </location>
</feature>
<dbReference type="SUPFAM" id="SSF50923">
    <property type="entry name" value="Hemopexin-like domain"/>
    <property type="match status" value="1"/>
</dbReference>
<sequence>NPPRKAHLLVEAKGGPPSPACCPHSSHYGKPPEGDPSSAQNPRSEELEGRDPQRSSIPPLPGSSRFPRLPFPAAEPEGGRCLRGWEAAGAPHPVGLAASPSCSRPQGSEVTIFRAGSGYSRVEGYPRPLQEELGLPGVDAAFTCPQASDLYVFQGNSMKLVDLQRSPRLPGPALATPHDHVDSAFCTAQGVFLFQGPNFYHYRSVDHLLGAPGPVPAQNTAADVFWCPMARGKGAPPRPTPQT</sequence>
<organism evidence="2 3">
    <name type="scientific">Podarcis muralis</name>
    <name type="common">Wall lizard</name>
    <name type="synonym">Lacerta muralis</name>
    <dbReference type="NCBI Taxonomy" id="64176"/>
    <lineage>
        <taxon>Eukaryota</taxon>
        <taxon>Metazoa</taxon>
        <taxon>Chordata</taxon>
        <taxon>Craniata</taxon>
        <taxon>Vertebrata</taxon>
        <taxon>Euteleostomi</taxon>
        <taxon>Lepidosauria</taxon>
        <taxon>Squamata</taxon>
        <taxon>Bifurcata</taxon>
        <taxon>Unidentata</taxon>
        <taxon>Episquamata</taxon>
        <taxon>Laterata</taxon>
        <taxon>Lacertibaenia</taxon>
        <taxon>Lacertidae</taxon>
        <taxon>Podarcis</taxon>
    </lineage>
</organism>
<dbReference type="Ensembl" id="ENSPMRT00000003701.1">
    <property type="protein sequence ID" value="ENSPMRP00000003453.1"/>
    <property type="gene ID" value="ENSPMRG00000002435.1"/>
</dbReference>
<proteinExistence type="predicted"/>
<dbReference type="Gene3D" id="2.110.10.10">
    <property type="entry name" value="Hemopexin-like domain"/>
    <property type="match status" value="1"/>
</dbReference>
<accession>A0A670HUS1</accession>
<reference evidence="2" key="2">
    <citation type="submission" date="2025-08" db="UniProtKB">
        <authorList>
            <consortium name="Ensembl"/>
        </authorList>
    </citation>
    <scope>IDENTIFICATION</scope>
</reference>
<evidence type="ECO:0000256" key="1">
    <source>
        <dbReference type="SAM" id="MobiDB-lite"/>
    </source>
</evidence>
<reference evidence="2" key="3">
    <citation type="submission" date="2025-09" db="UniProtKB">
        <authorList>
            <consortium name="Ensembl"/>
        </authorList>
    </citation>
    <scope>IDENTIFICATION</scope>
</reference>
<dbReference type="Proteomes" id="UP000472272">
    <property type="component" value="Chromosome 4"/>
</dbReference>
<dbReference type="GeneTree" id="ENSGT01030000237177"/>
<keyword evidence="3" id="KW-1185">Reference proteome</keyword>
<reference evidence="2 3" key="1">
    <citation type="journal article" date="2019" name="Proc. Natl. Acad. Sci. U.S.A.">
        <title>Regulatory changes in pterin and carotenoid genes underlie balanced color polymorphisms in the wall lizard.</title>
        <authorList>
            <person name="Andrade P."/>
            <person name="Pinho C."/>
            <person name="Perez I de Lanuza G."/>
            <person name="Afonso S."/>
            <person name="Brejcha J."/>
            <person name="Rubin C.J."/>
            <person name="Wallerman O."/>
            <person name="Pereira P."/>
            <person name="Sabatino S.J."/>
            <person name="Bellati A."/>
            <person name="Pellitteri-Rosa D."/>
            <person name="Bosakova Z."/>
            <person name="Bunikis I."/>
            <person name="Carretero M.A."/>
            <person name="Feiner N."/>
            <person name="Marsik P."/>
            <person name="Pauperio F."/>
            <person name="Salvi D."/>
            <person name="Soler L."/>
            <person name="While G.M."/>
            <person name="Uller T."/>
            <person name="Font E."/>
            <person name="Andersson L."/>
            <person name="Carneiro M."/>
        </authorList>
    </citation>
    <scope>NUCLEOTIDE SEQUENCE</scope>
</reference>
<evidence type="ECO:0008006" key="4">
    <source>
        <dbReference type="Google" id="ProtNLM"/>
    </source>
</evidence>